<dbReference type="GO" id="GO:0005536">
    <property type="term" value="F:D-glucose binding"/>
    <property type="evidence" value="ECO:0007669"/>
    <property type="project" value="InterPro"/>
</dbReference>
<evidence type="ECO:0000259" key="7">
    <source>
        <dbReference type="Pfam" id="PF00349"/>
    </source>
</evidence>
<dbReference type="PANTHER" id="PTHR19443:SF24">
    <property type="entry name" value="PHOSPHOTRANSFERASE"/>
    <property type="match status" value="1"/>
</dbReference>
<dbReference type="Pfam" id="PF00349">
    <property type="entry name" value="Hexokinase_1"/>
    <property type="match status" value="1"/>
</dbReference>
<keyword evidence="10" id="KW-1185">Reference proteome</keyword>
<dbReference type="RefSeq" id="XP_043164937.1">
    <property type="nucleotide sequence ID" value="XM_043309002.1"/>
</dbReference>
<feature type="domain" description="Hexokinase N-terminal" evidence="7">
    <location>
        <begin position="110"/>
        <end position="293"/>
    </location>
</feature>
<accession>A0A8J2MXL0</accession>
<dbReference type="SUPFAM" id="SSF53067">
    <property type="entry name" value="Actin-like ATPase domain"/>
    <property type="match status" value="2"/>
</dbReference>
<dbReference type="Pfam" id="PF03727">
    <property type="entry name" value="Hexokinase_2"/>
    <property type="match status" value="1"/>
</dbReference>
<dbReference type="EMBL" id="CAJRGZ010000015">
    <property type="protein sequence ID" value="CAG5143723.1"/>
    <property type="molecule type" value="Genomic_DNA"/>
</dbReference>
<dbReference type="GO" id="GO:0004340">
    <property type="term" value="F:glucokinase activity"/>
    <property type="evidence" value="ECO:0007669"/>
    <property type="project" value="TreeGrafter"/>
</dbReference>
<dbReference type="GeneID" id="67012737"/>
<comment type="similarity">
    <text evidence="1 6">Belongs to the hexokinase family.</text>
</comment>
<gene>
    <name evidence="9" type="ORF">ALTATR162_LOCUS1406</name>
</gene>
<evidence type="ECO:0000256" key="2">
    <source>
        <dbReference type="ARBA" id="ARBA00022679"/>
    </source>
</evidence>
<dbReference type="AlphaFoldDB" id="A0A8J2MXL0"/>
<dbReference type="Gene3D" id="3.30.420.40">
    <property type="match status" value="1"/>
</dbReference>
<reference evidence="9" key="1">
    <citation type="submission" date="2021-05" db="EMBL/GenBank/DDBJ databases">
        <authorList>
            <person name="Stam R."/>
        </authorList>
    </citation>
    <scope>NUCLEOTIDE SEQUENCE</scope>
    <source>
        <strain evidence="9">CS162</strain>
    </source>
</reference>
<dbReference type="Proteomes" id="UP000676310">
    <property type="component" value="Unassembled WGS sequence"/>
</dbReference>
<name>A0A8J2MXL0_9PLEO</name>
<evidence type="ECO:0000259" key="8">
    <source>
        <dbReference type="Pfam" id="PF03727"/>
    </source>
</evidence>
<dbReference type="PANTHER" id="PTHR19443">
    <property type="entry name" value="HEXOKINASE"/>
    <property type="match status" value="1"/>
</dbReference>
<dbReference type="GO" id="GO:0006096">
    <property type="term" value="P:glycolytic process"/>
    <property type="evidence" value="ECO:0007669"/>
    <property type="project" value="UniProtKB-UniPathway"/>
</dbReference>
<sequence length="555" mass="61683">MPPLRLKRFKSGRVTVTPESNSSRDLHQATNDDNNHCWYKQLMSDFWEGLLAALERIAMLPSLLHSVLPSSTSRRRVRDGLRTYDRTMDDLLHEVQRLFEAPLGPGKMLDMSAKLQDQFAPKMQSSDICMLPSYNHKLPSGLEKGTYLALDVGGSTFRIALVELNGRQPGAKNMRIVVMKNYKIDEKVRQRRGNEFFEWMAEKIQQALADPQLRNSTDTESFPMGLAWSFPVEQTSSRSANLLDMGKGFRATEGVLGQDLSELIMAPCRKRGLPVHMDSIVNDSSATLLSRAYEDPSTRFAVILGTGFNISVHLPVSSLASTKYKGYPQQWLDGATHVLVNTECSMFGKDVFPTTRWDEQLNDAHMRPDFQPFEHMISGRYIGEIVRLILVEAVQTAGLFSGEIPHQLAEPYTLDTGTIAAMEMDDSKYLTSATVLFQSKHPLSKPPTYNDIQFVRQVSQVVSHRAAAYLATGIHALWALRTKSEGLTPASAGRMSIGCNGSVIEKYPFFRELCQSHLHELTTASGAEPGSVSLEIAVESAIYGAAVAVCCLEGQ</sequence>
<dbReference type="InterPro" id="IPR001312">
    <property type="entry name" value="Hexokinase"/>
</dbReference>
<dbReference type="GO" id="GO:0006013">
    <property type="term" value="P:mannose metabolic process"/>
    <property type="evidence" value="ECO:0007669"/>
    <property type="project" value="TreeGrafter"/>
</dbReference>
<evidence type="ECO:0000313" key="10">
    <source>
        <dbReference type="Proteomes" id="UP000676310"/>
    </source>
</evidence>
<evidence type="ECO:0000256" key="6">
    <source>
        <dbReference type="RuleBase" id="RU362007"/>
    </source>
</evidence>
<dbReference type="UniPathway" id="UPA00109">
    <property type="reaction ID" value="UER00180"/>
</dbReference>
<dbReference type="GO" id="GO:0008865">
    <property type="term" value="F:fructokinase activity"/>
    <property type="evidence" value="ECO:0007669"/>
    <property type="project" value="TreeGrafter"/>
</dbReference>
<dbReference type="PRINTS" id="PR00475">
    <property type="entry name" value="HEXOKINASE"/>
</dbReference>
<feature type="domain" description="Hexokinase C-terminal" evidence="8">
    <location>
        <begin position="300"/>
        <end position="550"/>
    </location>
</feature>
<evidence type="ECO:0000256" key="5">
    <source>
        <dbReference type="ARBA" id="ARBA00022840"/>
    </source>
</evidence>
<keyword evidence="5 6" id="KW-0067">ATP-binding</keyword>
<dbReference type="InterPro" id="IPR022672">
    <property type="entry name" value="Hexokinase_N"/>
</dbReference>
<keyword evidence="3 6" id="KW-0547">Nucleotide-binding</keyword>
<dbReference type="GO" id="GO:0005829">
    <property type="term" value="C:cytosol"/>
    <property type="evidence" value="ECO:0007669"/>
    <property type="project" value="TreeGrafter"/>
</dbReference>
<evidence type="ECO:0000256" key="1">
    <source>
        <dbReference type="ARBA" id="ARBA00009225"/>
    </source>
</evidence>
<organism evidence="9 10">
    <name type="scientific">Alternaria atra</name>
    <dbReference type="NCBI Taxonomy" id="119953"/>
    <lineage>
        <taxon>Eukaryota</taxon>
        <taxon>Fungi</taxon>
        <taxon>Dikarya</taxon>
        <taxon>Ascomycota</taxon>
        <taxon>Pezizomycotina</taxon>
        <taxon>Dothideomycetes</taxon>
        <taxon>Pleosporomycetidae</taxon>
        <taxon>Pleosporales</taxon>
        <taxon>Pleosporineae</taxon>
        <taxon>Pleosporaceae</taxon>
        <taxon>Alternaria</taxon>
        <taxon>Alternaria sect. Ulocladioides</taxon>
    </lineage>
</organism>
<keyword evidence="2 6" id="KW-0808">Transferase</keyword>
<dbReference type="GO" id="GO:0019158">
    <property type="term" value="F:mannokinase activity"/>
    <property type="evidence" value="ECO:0007669"/>
    <property type="project" value="TreeGrafter"/>
</dbReference>
<keyword evidence="6" id="KW-0324">Glycolysis</keyword>
<evidence type="ECO:0000256" key="3">
    <source>
        <dbReference type="ARBA" id="ARBA00022741"/>
    </source>
</evidence>
<keyword evidence="4 6" id="KW-0418">Kinase</keyword>
<dbReference type="GO" id="GO:0001678">
    <property type="term" value="P:intracellular glucose homeostasis"/>
    <property type="evidence" value="ECO:0007669"/>
    <property type="project" value="InterPro"/>
</dbReference>
<dbReference type="EC" id="2.7.1.-" evidence="6"/>
<dbReference type="GO" id="GO:0005739">
    <property type="term" value="C:mitochondrion"/>
    <property type="evidence" value="ECO:0007669"/>
    <property type="project" value="TreeGrafter"/>
</dbReference>
<dbReference type="GO" id="GO:0005524">
    <property type="term" value="F:ATP binding"/>
    <property type="evidence" value="ECO:0007669"/>
    <property type="project" value="UniProtKB-UniRule"/>
</dbReference>
<dbReference type="InterPro" id="IPR022673">
    <property type="entry name" value="Hexokinase_C"/>
</dbReference>
<dbReference type="GO" id="GO:0006006">
    <property type="term" value="P:glucose metabolic process"/>
    <property type="evidence" value="ECO:0007669"/>
    <property type="project" value="TreeGrafter"/>
</dbReference>
<dbReference type="InterPro" id="IPR043129">
    <property type="entry name" value="ATPase_NBD"/>
</dbReference>
<evidence type="ECO:0000313" key="9">
    <source>
        <dbReference type="EMBL" id="CAG5143723.1"/>
    </source>
</evidence>
<protein>
    <recommendedName>
        <fullName evidence="6">Phosphotransferase</fullName>
        <ecNumber evidence="6">2.7.1.-</ecNumber>
    </recommendedName>
</protein>
<comment type="caution">
    <text evidence="9">The sequence shown here is derived from an EMBL/GenBank/DDBJ whole genome shotgun (WGS) entry which is preliminary data.</text>
</comment>
<dbReference type="PROSITE" id="PS51748">
    <property type="entry name" value="HEXOKINASE_2"/>
    <property type="match status" value="1"/>
</dbReference>
<proteinExistence type="inferred from homology"/>
<dbReference type="OrthoDB" id="419537at2759"/>
<dbReference type="CDD" id="cd24000">
    <property type="entry name" value="ASKHA_NBD_HK"/>
    <property type="match status" value="1"/>
</dbReference>
<dbReference type="Gene3D" id="3.40.367.20">
    <property type="match status" value="1"/>
</dbReference>
<evidence type="ECO:0000256" key="4">
    <source>
        <dbReference type="ARBA" id="ARBA00022777"/>
    </source>
</evidence>